<proteinExistence type="predicted"/>
<dbReference type="HOGENOM" id="CLU_031541_1_0_9"/>
<dbReference type="Pfam" id="PF09660">
    <property type="entry name" value="DUF2397"/>
    <property type="match status" value="1"/>
</dbReference>
<dbReference type="eggNOG" id="ENOG502Z7IU">
    <property type="taxonomic scope" value="Bacteria"/>
</dbReference>
<organism evidence="1 2">
    <name type="scientific">Subdoligranulum variabile DSM 15176</name>
    <dbReference type="NCBI Taxonomy" id="411471"/>
    <lineage>
        <taxon>Bacteria</taxon>
        <taxon>Bacillati</taxon>
        <taxon>Bacillota</taxon>
        <taxon>Clostridia</taxon>
        <taxon>Eubacteriales</taxon>
        <taxon>Oscillospiraceae</taxon>
        <taxon>Subdoligranulum</taxon>
    </lineage>
</organism>
<accession>D1PS15</accession>
<dbReference type="NCBIfam" id="TIGR02677">
    <property type="entry name" value="TIGR02677 family protein"/>
    <property type="match status" value="1"/>
</dbReference>
<dbReference type="Proteomes" id="UP000003438">
    <property type="component" value="Unassembled WGS sequence"/>
</dbReference>
<reference evidence="1" key="1">
    <citation type="submission" date="2009-12" db="EMBL/GenBank/DDBJ databases">
        <authorList>
            <person name="Weinstock G."/>
            <person name="Sodergren E."/>
            <person name="Clifton S."/>
            <person name="Fulton L."/>
            <person name="Fulton B."/>
            <person name="Courtney L."/>
            <person name="Fronick C."/>
            <person name="Harrison M."/>
            <person name="Strong C."/>
            <person name="Farmer C."/>
            <person name="Delahaunty K."/>
            <person name="Markovic C."/>
            <person name="Hall O."/>
            <person name="Minx P."/>
            <person name="Tomlinson C."/>
            <person name="Mitreva M."/>
            <person name="Nelson J."/>
            <person name="Hou S."/>
            <person name="Wollam A."/>
            <person name="Pepin K.H."/>
            <person name="Johnson M."/>
            <person name="Bhonagiri V."/>
            <person name="Nash W.E."/>
            <person name="Warren W."/>
            <person name="Chinwalla A."/>
            <person name="Mardis E.R."/>
            <person name="Wilson R.K."/>
        </authorList>
    </citation>
    <scope>NUCLEOTIDE SEQUENCE [LARGE SCALE GENOMIC DNA]</scope>
    <source>
        <strain evidence="1">DSM 15176</strain>
    </source>
</reference>
<gene>
    <name evidence="1" type="ORF">SUBVAR_07198</name>
</gene>
<dbReference type="InterPro" id="IPR013493">
    <property type="entry name" value="CHP02677"/>
</dbReference>
<dbReference type="EMBL" id="ACBY02000068">
    <property type="protein sequence ID" value="EFB74543.1"/>
    <property type="molecule type" value="Genomic_DNA"/>
</dbReference>
<comment type="caution">
    <text evidence="1">The sequence shown here is derived from an EMBL/GenBank/DDBJ whole genome shotgun (WGS) entry which is preliminary data.</text>
</comment>
<evidence type="ECO:0000313" key="2">
    <source>
        <dbReference type="Proteomes" id="UP000003438"/>
    </source>
</evidence>
<evidence type="ECO:0000313" key="1">
    <source>
        <dbReference type="EMBL" id="EFB74543.1"/>
    </source>
</evidence>
<dbReference type="RefSeq" id="WP_007048543.1">
    <property type="nucleotide sequence ID" value="NZ_GG704771.1"/>
</dbReference>
<dbReference type="AlphaFoldDB" id="D1PS15"/>
<dbReference type="STRING" id="411471.SUBVAR_07198"/>
<protein>
    <submittedName>
        <fullName evidence="1">TIGR02677 family protein</fullName>
    </submittedName>
</protein>
<dbReference type="OrthoDB" id="1639410at2"/>
<sequence>MQFHAITLNSVPEASYLTAENAWRYRAIMRTFYLESQKAHIRLNKTELLALLRADAHFGEYTAEQLEQDLNALCGWRNLVPIQDPHRPTSIAEYKNKQFSYSMSQTATEIERMTISLENLDLRTAILSSQLFERILDTLERMTERAGADARALNQLWDQLQRDFRQLTNRYQDYLRDFYSSHARHILQTTEFLPYKDKVVRYLQEFVLELQRYAEKIRRMLLSLPPEQVETMLQEVYATQLQEGEGRLIQRSEDYPRQLREEIYGFWQGFYRWFVPGESGQSDSEHVLELANDIIQRILMNAELILQAHSGGANRKVEYKKFLELFAACPTLADARRLSGMVFGAQRAVHLTGIEPEDLYETGSCYDGQPFLYQLRNRRRPGRPPREKSFFEDKSLEKAAQKQAYLQQKAALQARLERLIRKGRLDFSALEEVVTPEIRMSLLNWVVKANANVSKSARTEFGQAYRLTCSPGQTCVLHCTDGDLTMPAYCLEFEEVPAHG</sequence>
<keyword evidence="2" id="KW-1185">Reference proteome</keyword>
<name>D1PS15_9FIRM</name>